<dbReference type="InterPro" id="IPR013785">
    <property type="entry name" value="Aldolase_TIM"/>
</dbReference>
<dbReference type="InterPro" id="IPR014030">
    <property type="entry name" value="Ketoacyl_synth_N"/>
</dbReference>
<keyword evidence="3" id="KW-0808">Transferase</keyword>
<dbReference type="SUPFAM" id="SSF51412">
    <property type="entry name" value="Inosine monophosphate dehydrogenase (IMPDH)"/>
    <property type="match status" value="1"/>
</dbReference>
<dbReference type="SUPFAM" id="SSF53901">
    <property type="entry name" value="Thiolase-like"/>
    <property type="match status" value="1"/>
</dbReference>
<dbReference type="CDD" id="cd00833">
    <property type="entry name" value="PKS"/>
    <property type="match status" value="1"/>
</dbReference>
<dbReference type="SUPFAM" id="SSF55048">
    <property type="entry name" value="Probable ACP-binding domain of malonyl-CoA ACP transacylase"/>
    <property type="match status" value="1"/>
</dbReference>
<keyword evidence="7" id="KW-0012">Acyltransferase</keyword>
<dbReference type="SUPFAM" id="SSF47336">
    <property type="entry name" value="ACP-like"/>
    <property type="match status" value="2"/>
</dbReference>
<dbReference type="InterPro" id="IPR052568">
    <property type="entry name" value="PKS-FAS_Synthase"/>
</dbReference>
<dbReference type="Gene3D" id="1.10.1200.10">
    <property type="entry name" value="ACP-like"/>
    <property type="match status" value="2"/>
</dbReference>
<feature type="compositionally biased region" description="Polar residues" evidence="4">
    <location>
        <begin position="1697"/>
        <end position="1715"/>
    </location>
</feature>
<reference evidence="7 8" key="1">
    <citation type="submission" date="2022-04" db="EMBL/GenBank/DDBJ databases">
        <title>Positive selection, recombination, and allopatry shape intraspecific diversity of widespread and dominant cyanobacteria.</title>
        <authorList>
            <person name="Wei J."/>
            <person name="Shu W."/>
            <person name="Hu C."/>
        </authorList>
    </citation>
    <scope>NUCLEOTIDE SEQUENCE [LARGE SCALE GENOMIC DNA]</scope>
    <source>
        <strain evidence="7 8">GB2-A5</strain>
    </source>
</reference>
<dbReference type="Pfam" id="PF00550">
    <property type="entry name" value="PP-binding"/>
    <property type="match status" value="2"/>
</dbReference>
<dbReference type="InterPro" id="IPR018201">
    <property type="entry name" value="Ketoacyl_synth_AS"/>
</dbReference>
<name>A0ABV0JPQ3_9CYAN</name>
<evidence type="ECO:0000256" key="2">
    <source>
        <dbReference type="ARBA" id="ARBA00022553"/>
    </source>
</evidence>
<dbReference type="GO" id="GO:0016746">
    <property type="term" value="F:acyltransferase activity"/>
    <property type="evidence" value="ECO:0007669"/>
    <property type="project" value="UniProtKB-KW"/>
</dbReference>
<dbReference type="PANTHER" id="PTHR43074:SF1">
    <property type="entry name" value="BETA-KETOACYL SYNTHASE FAMILY PROTEIN-RELATED"/>
    <property type="match status" value="1"/>
</dbReference>
<proteinExistence type="predicted"/>
<feature type="domain" description="Ketosynthase family 3 (KS3)" evidence="6">
    <location>
        <begin position="710"/>
        <end position="1153"/>
    </location>
</feature>
<dbReference type="InterPro" id="IPR014043">
    <property type="entry name" value="Acyl_transferase_dom"/>
</dbReference>
<dbReference type="InterPro" id="IPR016035">
    <property type="entry name" value="Acyl_Trfase/lysoPLipase"/>
</dbReference>
<dbReference type="Pfam" id="PF02801">
    <property type="entry name" value="Ketoacyl-synt_C"/>
    <property type="match status" value="1"/>
</dbReference>
<dbReference type="RefSeq" id="WP_190421389.1">
    <property type="nucleotide sequence ID" value="NZ_JAMPKK010000026.1"/>
</dbReference>
<dbReference type="EMBL" id="JAMPKK010000026">
    <property type="protein sequence ID" value="MEP0865436.1"/>
    <property type="molecule type" value="Genomic_DNA"/>
</dbReference>
<evidence type="ECO:0000259" key="5">
    <source>
        <dbReference type="PROSITE" id="PS50075"/>
    </source>
</evidence>
<feature type="domain" description="Carrier" evidence="5">
    <location>
        <begin position="1963"/>
        <end position="2047"/>
    </location>
</feature>
<gene>
    <name evidence="7" type="ORF">NDI37_13270</name>
</gene>
<dbReference type="SMART" id="SM00825">
    <property type="entry name" value="PKS_KS"/>
    <property type="match status" value="1"/>
</dbReference>
<evidence type="ECO:0000313" key="7">
    <source>
        <dbReference type="EMBL" id="MEP0865436.1"/>
    </source>
</evidence>
<dbReference type="InterPro" id="IPR036736">
    <property type="entry name" value="ACP-like_sf"/>
</dbReference>
<dbReference type="Pfam" id="PF00698">
    <property type="entry name" value="Acyl_transf_1"/>
    <property type="match status" value="1"/>
</dbReference>
<evidence type="ECO:0000259" key="6">
    <source>
        <dbReference type="PROSITE" id="PS52004"/>
    </source>
</evidence>
<protein>
    <submittedName>
        <fullName evidence="7">Acyltransferase domain-containing protein</fullName>
    </submittedName>
</protein>
<dbReference type="Gene3D" id="3.40.47.10">
    <property type="match status" value="1"/>
</dbReference>
<dbReference type="Gene3D" id="3.20.20.70">
    <property type="entry name" value="Aldolase class I"/>
    <property type="match status" value="2"/>
</dbReference>
<keyword evidence="2" id="KW-0597">Phosphoprotein</keyword>
<dbReference type="InterPro" id="IPR014031">
    <property type="entry name" value="Ketoacyl_synth_C"/>
</dbReference>
<dbReference type="InterPro" id="IPR020841">
    <property type="entry name" value="PKS_Beta-ketoAc_synthase_dom"/>
</dbReference>
<dbReference type="SUPFAM" id="SSF52151">
    <property type="entry name" value="FabD/lysophospholipase-like"/>
    <property type="match status" value="1"/>
</dbReference>
<feature type="domain" description="Carrier" evidence="5">
    <location>
        <begin position="1864"/>
        <end position="1948"/>
    </location>
</feature>
<accession>A0ABV0JPQ3</accession>
<dbReference type="PANTHER" id="PTHR43074">
    <property type="entry name" value="OMEGA-3 POLYUNSATURATED FATTY ACID SYNTHASE PFAB-RELATED"/>
    <property type="match status" value="1"/>
</dbReference>
<dbReference type="SMART" id="SM00827">
    <property type="entry name" value="PKS_AT"/>
    <property type="match status" value="1"/>
</dbReference>
<dbReference type="PROSITE" id="PS50075">
    <property type="entry name" value="CARRIER"/>
    <property type="match status" value="2"/>
</dbReference>
<dbReference type="InterPro" id="IPR016036">
    <property type="entry name" value="Malonyl_transacylase_ACP-bd"/>
</dbReference>
<evidence type="ECO:0000313" key="8">
    <source>
        <dbReference type="Proteomes" id="UP001442494"/>
    </source>
</evidence>
<dbReference type="PROSITE" id="PS00606">
    <property type="entry name" value="KS3_1"/>
    <property type="match status" value="1"/>
</dbReference>
<dbReference type="Pfam" id="PF00109">
    <property type="entry name" value="ketoacyl-synt"/>
    <property type="match status" value="1"/>
</dbReference>
<dbReference type="Gene3D" id="3.40.366.10">
    <property type="entry name" value="Malonyl-Coenzyme A Acyl Carrier Protein, domain 2"/>
    <property type="match status" value="1"/>
</dbReference>
<dbReference type="InterPro" id="IPR001227">
    <property type="entry name" value="Ac_transferase_dom_sf"/>
</dbReference>
<feature type="region of interest" description="Disordered" evidence="4">
    <location>
        <begin position="1652"/>
        <end position="1743"/>
    </location>
</feature>
<keyword evidence="1" id="KW-0596">Phosphopantetheine</keyword>
<dbReference type="Pfam" id="PF03060">
    <property type="entry name" value="NMO"/>
    <property type="match status" value="1"/>
</dbReference>
<organism evidence="7 8">
    <name type="scientific">Funiculus sociatus GB2-A5</name>
    <dbReference type="NCBI Taxonomy" id="2933946"/>
    <lineage>
        <taxon>Bacteria</taxon>
        <taxon>Bacillati</taxon>
        <taxon>Cyanobacteriota</taxon>
        <taxon>Cyanophyceae</taxon>
        <taxon>Coleofasciculales</taxon>
        <taxon>Coleofasciculaceae</taxon>
        <taxon>Funiculus</taxon>
    </lineage>
</organism>
<dbReference type="PROSITE" id="PS52004">
    <property type="entry name" value="KS3_2"/>
    <property type="match status" value="1"/>
</dbReference>
<evidence type="ECO:0000256" key="4">
    <source>
        <dbReference type="SAM" id="MobiDB-lite"/>
    </source>
</evidence>
<keyword evidence="8" id="KW-1185">Reference proteome</keyword>
<sequence>MNTFTCFSLSPIGLEHPGLAIATSRAGGVGVLDLEFCRDSEQATRNLDKLLELVNPSSQIGLRLKVDQVADSQKLLQRLLHRSHWIILAGWEARSLGEVIACLPQCQSRRLLLEVTDVEQAQGINYHAEIFGLVAKGQESGGWVGEDPAFILTQKLLNVSSQELVDVGTTDNKQILPIYVQGGIGIHTAAGVLAAGAAGVVLDDQLWLMPESPLPGAWQRYLNNLNGQEAIAIGDRLNRSCRVLSRPGFQAITALQQLAEKIEIQELGTGNWGQGSNPSISSWQQAATSLIGWDSPGTLAWPMGQAVGLAAHFRLRYQTTGKLIQAILKQSLANVKKAEQLQPLAPNSPLAASHGTRYPIMQGPMTRVSDKAEFAIAVNKAGALPMLALALMRGKQVEELLQETKQKIGSSAWGVGILGFVPQALREEQLQIVKAVKPPFALIAGGRPDQAADLEAEGIATYLHVPTPGLLQMFLEQGARRFVFEGRECGGHVGPLSSFMLWESAIETLLKDVPAGKESEIHVFFAGGIHDARSAATISAIAAPLVERGMKIGVLMGTAYLFTQEAVKCGAIVEGFQRTALTCTHTINLETGPGHASRCAITPFAEEFYATRREMLAAGHSPEEIKNVLEDLTLGRLRVASKGLVRDEQGIVLVETQKQLTDGMYMIGQVATLRNSVCTLEELHQDVSQKSSELLVHSNELSTVKNEPSPSDVAIVGLSTLLPKAEYPDTFWENILHKVSAITEIPAHRWDWRLYYHPDRTARDKIYSKWGGFIDDVQFDPVRYGIPPKSVKSIDPIQLLALEGVRRALADAGYESGDFDRENTSVIFGAATGAGDLAHQYATRSHLSLYVDEPSEQTLDRLPEWTEESFPGILLNVAAGRAANRFDFGGVNFAVDAACASSLAAIHLAVRELESGRSNVVIAGGVDTGQSPFAYLTFSKTQALSPQQQPRAFDKAADGIVISEGIVILVLKRLADAERDGDRIYAVIKSVAGSSDGKALGLTAPRPAGQMRALDRAYTQAGFSPNTLGLYEAHGTGTVAGDRAEAETVTETLKAANTPPKSCVIGSVKTVIGHTKSSAGVAGLAKATLALHNAVLPPHLGVENPLDTLADPQSPVYLLKEAKPWLMHPNYPRRAGVSAFGFGGTNFHVVLEEYRGNLRDRTLGADTWPCELFVFKAANSEALTKEIGTLLEALRTGATPRLRDLAYSYSLKAQTTSQNVCLSIVAESLQQLQAALELVINQDTQQPLPPHIQLSSVNNNGQKIAFLFPGQGSQYPDMARSVALYRQEMREALEFADRELQQCFPQLLSQFIYPPSAYSEEQEALNQKQLTDTQIAQPAIGAVETGFIDLAANLGLKPDMVCGHSYGEYTALYAAGVLSRQDFLHLSQTRGKIMAAACKGADGAMAAVQMQRPELQARLASVEGVVIANHNAPLQTVISGNKDAIAQIVDQLNAEGIMARMLPVKGAFHSPLVASALNPLIEAIDKVTLRSPTIPVYANSTARPYDADSEAISTQLSKHLIHSVEFVSQINAMYAAGARIFVEVGPKSILTKLVGQILEGKDHTVVSLDGQGGGMRGFLIALGTLCTQGINIQLPTLFEGRNVRQLDLSLPALTKKPDISPTTWLLTGASSRPIKDAVGHMGKTPLINQDTAAQSKALNAKQPEQETALPVVGTSGSSTKSAVKFAGQHQEEENKKPTTNSAPTSCSANSPQPSALSPGVAPKLTMTPYPEQQPTPSPSASALTGETALAAYQAYQETMRQFLGLQEQVMKQFLGGVNYQSPQQPQQIPSKKAIASTPRIVTNFSQPSENGSNNGAKTPEVLIQNTNGTAIAPVVPTPQPDIQLPVVTPQPSVVQTPTNNAQLPDRAVLTQKLLQLVSDRTGYPTEMLGLNADMEAELGIDSIKRVEILGALQKSLPEPFSSLMRSRMENFTRAKTLNSVVELLNSQLTTNSQQATTNNQQLPDRTALTQKLLQLVSDRTGYPTEMLGLNADMEAELGIDSIKRVEILGALQKSLPEPFSSLMRSRMENFTRAKTLNSVVEQLLKSGNVPEENNSLGKSLPR</sequence>
<dbReference type="InterPro" id="IPR009081">
    <property type="entry name" value="PP-bd_ACP"/>
</dbReference>
<comment type="caution">
    <text evidence="7">The sequence shown here is derived from an EMBL/GenBank/DDBJ whole genome shotgun (WGS) entry which is preliminary data.</text>
</comment>
<dbReference type="Proteomes" id="UP001442494">
    <property type="component" value="Unassembled WGS sequence"/>
</dbReference>
<evidence type="ECO:0000256" key="1">
    <source>
        <dbReference type="ARBA" id="ARBA00022450"/>
    </source>
</evidence>
<dbReference type="InterPro" id="IPR016039">
    <property type="entry name" value="Thiolase-like"/>
</dbReference>
<evidence type="ECO:0000256" key="3">
    <source>
        <dbReference type="ARBA" id="ARBA00022679"/>
    </source>
</evidence>